<evidence type="ECO:0000256" key="11">
    <source>
        <dbReference type="SAM" id="Phobius"/>
    </source>
</evidence>
<evidence type="ECO:0000256" key="7">
    <source>
        <dbReference type="ARBA" id="ARBA00023136"/>
    </source>
</evidence>
<feature type="compositionally biased region" description="Polar residues" evidence="10">
    <location>
        <begin position="281"/>
        <end position="300"/>
    </location>
</feature>
<evidence type="ECO:0000256" key="1">
    <source>
        <dbReference type="ARBA" id="ARBA00004141"/>
    </source>
</evidence>
<accession>A0A7S2UIZ1</accession>
<gene>
    <name evidence="13" type="ORF">ASEP1449_LOCUS13244</name>
</gene>
<keyword evidence="12" id="KW-0732">Signal</keyword>
<feature type="compositionally biased region" description="Polar residues" evidence="10">
    <location>
        <begin position="114"/>
        <end position="125"/>
    </location>
</feature>
<name>A0A7S2UIZ1_9STRA</name>
<evidence type="ECO:0000313" key="13">
    <source>
        <dbReference type="EMBL" id="CAD9821410.1"/>
    </source>
</evidence>
<evidence type="ECO:0000256" key="3">
    <source>
        <dbReference type="ARBA" id="ARBA00022448"/>
    </source>
</evidence>
<dbReference type="SUPFAM" id="SSF103506">
    <property type="entry name" value="Mitochondrial carrier"/>
    <property type="match status" value="1"/>
</dbReference>
<dbReference type="PROSITE" id="PS50920">
    <property type="entry name" value="SOLCAR"/>
    <property type="match status" value="1"/>
</dbReference>
<dbReference type="InterPro" id="IPR018108">
    <property type="entry name" value="MCP_transmembrane"/>
</dbReference>
<evidence type="ECO:0000256" key="9">
    <source>
        <dbReference type="RuleBase" id="RU000488"/>
    </source>
</evidence>
<feature type="region of interest" description="Disordered" evidence="10">
    <location>
        <begin position="281"/>
        <end position="304"/>
    </location>
</feature>
<keyword evidence="3 9" id="KW-0813">Transport</keyword>
<evidence type="ECO:0000256" key="2">
    <source>
        <dbReference type="ARBA" id="ARBA00006375"/>
    </source>
</evidence>
<feature type="chain" id="PRO_5031160263" evidence="12">
    <location>
        <begin position="39"/>
        <end position="563"/>
    </location>
</feature>
<protein>
    <submittedName>
        <fullName evidence="13">Uncharacterized protein</fullName>
    </submittedName>
</protein>
<proteinExistence type="inferred from homology"/>
<keyword evidence="7 8" id="KW-0472">Membrane</keyword>
<reference evidence="13" key="1">
    <citation type="submission" date="2021-01" db="EMBL/GenBank/DDBJ databases">
        <authorList>
            <person name="Corre E."/>
            <person name="Pelletier E."/>
            <person name="Niang G."/>
            <person name="Scheremetjew M."/>
            <person name="Finn R."/>
            <person name="Kale V."/>
            <person name="Holt S."/>
            <person name="Cochrane G."/>
            <person name="Meng A."/>
            <person name="Brown T."/>
            <person name="Cohen L."/>
        </authorList>
    </citation>
    <scope>NUCLEOTIDE SEQUENCE</scope>
    <source>
        <strain evidence="13">CCMP2084</strain>
    </source>
</reference>
<comment type="similarity">
    <text evidence="2 9">Belongs to the mitochondrial carrier (TC 2.A.29) family.</text>
</comment>
<evidence type="ECO:0000256" key="8">
    <source>
        <dbReference type="PROSITE-ProRule" id="PRU00282"/>
    </source>
</evidence>
<evidence type="ECO:0000256" key="4">
    <source>
        <dbReference type="ARBA" id="ARBA00022692"/>
    </source>
</evidence>
<organism evidence="13">
    <name type="scientific">Attheya septentrionalis</name>
    <dbReference type="NCBI Taxonomy" id="420275"/>
    <lineage>
        <taxon>Eukaryota</taxon>
        <taxon>Sar</taxon>
        <taxon>Stramenopiles</taxon>
        <taxon>Ochrophyta</taxon>
        <taxon>Bacillariophyta</taxon>
        <taxon>Coscinodiscophyceae</taxon>
        <taxon>Chaetocerotophycidae</taxon>
        <taxon>Chaetocerotales</taxon>
        <taxon>Attheyaceae</taxon>
        <taxon>Attheya</taxon>
    </lineage>
</organism>
<dbReference type="Pfam" id="PF00153">
    <property type="entry name" value="Mito_carr"/>
    <property type="match status" value="2"/>
</dbReference>
<feature type="transmembrane region" description="Helical" evidence="11">
    <location>
        <begin position="339"/>
        <end position="360"/>
    </location>
</feature>
<dbReference type="AlphaFoldDB" id="A0A7S2UIZ1"/>
<keyword evidence="4 8" id="KW-0812">Transmembrane</keyword>
<evidence type="ECO:0000256" key="12">
    <source>
        <dbReference type="SAM" id="SignalP"/>
    </source>
</evidence>
<dbReference type="Gene3D" id="1.50.40.10">
    <property type="entry name" value="Mitochondrial carrier domain"/>
    <property type="match status" value="2"/>
</dbReference>
<feature type="repeat" description="Solcar" evidence="8">
    <location>
        <begin position="468"/>
        <end position="556"/>
    </location>
</feature>
<evidence type="ECO:0000256" key="5">
    <source>
        <dbReference type="ARBA" id="ARBA00022737"/>
    </source>
</evidence>
<feature type="region of interest" description="Disordered" evidence="10">
    <location>
        <begin position="95"/>
        <end position="131"/>
    </location>
</feature>
<keyword evidence="6 11" id="KW-1133">Transmembrane helix</keyword>
<dbReference type="EMBL" id="HBHQ01019711">
    <property type="protein sequence ID" value="CAD9821410.1"/>
    <property type="molecule type" value="Transcribed_RNA"/>
</dbReference>
<feature type="signal peptide" evidence="12">
    <location>
        <begin position="1"/>
        <end position="38"/>
    </location>
</feature>
<feature type="transmembrane region" description="Helical" evidence="11">
    <location>
        <begin position="372"/>
        <end position="394"/>
    </location>
</feature>
<keyword evidence="5" id="KW-0677">Repeat</keyword>
<dbReference type="InterPro" id="IPR023395">
    <property type="entry name" value="MCP_dom_sf"/>
</dbReference>
<comment type="subcellular location">
    <subcellularLocation>
        <location evidence="1">Membrane</location>
        <topology evidence="1">Multi-pass membrane protein</topology>
    </subcellularLocation>
</comment>
<evidence type="ECO:0000256" key="10">
    <source>
        <dbReference type="SAM" id="MobiDB-lite"/>
    </source>
</evidence>
<sequence>MSNRMKCVVSNYFHNSMTWLAIVVLVMVLNQAPSVSHGWSIGGNQVGCHAQRRHDRHFPFSALHHHPKEKKINHCNDPTRTLICRDGDAFLDEEGEKLSGGNGSSPPYDRRPTKVTTISGQQQQRYPVPSSRRDLFRAGAAGLLFLTATTTTTCTLFDNSNSVVAVAQEYKPGVVKKQVKACMELVPINITKVASENKINVTLTSKDGCVSVDRKTFAKIITRDYPAWVPSIFRKNQQTLRVIPNSELLVASLVAGATTEVVRTGLLYPLSTIKARIQATKTTPSSPSSWNETKAQQSSITTNNETTEENVLHSFLGQSEQGLETLFLTFYRQAKEGNLYAGIVPTLLVTVPAAGVYAGVRDVSKRMLAIMLPNDAILVSLLAALVADVVALAVRTPADALALRLQVASRNTSDETAAGNWFSDSLKRLGPIIWTDLPNLLLRIALTNYWMTTISGMDEQPMSQFEVETIFLACLCAAVTTPFDVARTRILIDQRNITSTSTPTTTNVLATMQSIVREGGISKLYSGWAERTLYLGIARASLDPIRILSYMGIRDAVLLKWFD</sequence>
<dbReference type="PANTHER" id="PTHR45667">
    <property type="entry name" value="S-ADENOSYLMETHIONINE MITOCHONDRIAL CARRIER PROTEIN"/>
    <property type="match status" value="1"/>
</dbReference>
<dbReference type="GO" id="GO:0016020">
    <property type="term" value="C:membrane"/>
    <property type="evidence" value="ECO:0007669"/>
    <property type="project" value="UniProtKB-SubCell"/>
</dbReference>
<evidence type="ECO:0000256" key="6">
    <source>
        <dbReference type="ARBA" id="ARBA00022989"/>
    </source>
</evidence>